<keyword evidence="7 8" id="KW-0472">Membrane</keyword>
<evidence type="ECO:0000256" key="2">
    <source>
        <dbReference type="ARBA" id="ARBA00010110"/>
    </source>
</evidence>
<dbReference type="GO" id="GO:0015297">
    <property type="term" value="F:antiporter activity"/>
    <property type="evidence" value="ECO:0007669"/>
    <property type="project" value="InterPro"/>
</dbReference>
<evidence type="ECO:0000256" key="5">
    <source>
        <dbReference type="ARBA" id="ARBA00022692"/>
    </source>
</evidence>
<dbReference type="Gene3D" id="1.20.1530.20">
    <property type="match status" value="1"/>
</dbReference>
<dbReference type="GO" id="GO:0005886">
    <property type="term" value="C:plasma membrane"/>
    <property type="evidence" value="ECO:0007669"/>
    <property type="project" value="UniProtKB-SubCell"/>
</dbReference>
<evidence type="ECO:0000256" key="1">
    <source>
        <dbReference type="ARBA" id="ARBA00004651"/>
    </source>
</evidence>
<comment type="subcellular location">
    <subcellularLocation>
        <location evidence="1">Cell membrane</location>
        <topology evidence="1">Multi-pass membrane protein</topology>
    </subcellularLocation>
</comment>
<accession>A0A1H8KIK8</accession>
<dbReference type="PANTHER" id="PTHR43057">
    <property type="entry name" value="ARSENITE EFFLUX TRANSPORTER"/>
    <property type="match status" value="1"/>
</dbReference>
<keyword evidence="4" id="KW-1003">Cell membrane</keyword>
<evidence type="ECO:0000313" key="9">
    <source>
        <dbReference type="EMBL" id="SEN92732.1"/>
    </source>
</evidence>
<dbReference type="InterPro" id="IPR004706">
    <property type="entry name" value="Arsenical-R_Acr3"/>
</dbReference>
<dbReference type="GO" id="GO:0015105">
    <property type="term" value="F:arsenite transmembrane transporter activity"/>
    <property type="evidence" value="ECO:0007669"/>
    <property type="project" value="TreeGrafter"/>
</dbReference>
<feature type="transmembrane region" description="Helical" evidence="8">
    <location>
        <begin position="126"/>
        <end position="146"/>
    </location>
</feature>
<feature type="transmembrane region" description="Helical" evidence="8">
    <location>
        <begin position="225"/>
        <end position="247"/>
    </location>
</feature>
<reference evidence="9 10" key="1">
    <citation type="submission" date="2016-10" db="EMBL/GenBank/DDBJ databases">
        <authorList>
            <person name="de Groot N.N."/>
        </authorList>
    </citation>
    <scope>NUCLEOTIDE SEQUENCE [LARGE SCALE GENOMIC DNA]</scope>
    <source>
        <strain evidence="9 10">CGMCC 1.10434</strain>
    </source>
</reference>
<feature type="transmembrane region" description="Helical" evidence="8">
    <location>
        <begin position="7"/>
        <end position="28"/>
    </location>
</feature>
<dbReference type="GO" id="GO:0015104">
    <property type="term" value="F:antimonite transmembrane transporter activity"/>
    <property type="evidence" value="ECO:0007669"/>
    <property type="project" value="TreeGrafter"/>
</dbReference>
<feature type="transmembrane region" description="Helical" evidence="8">
    <location>
        <begin position="34"/>
        <end position="53"/>
    </location>
</feature>
<comment type="similarity">
    <text evidence="2">Belongs to the arsenical resistance-3 (ACR3) (TC 2.A.59) family.</text>
</comment>
<feature type="transmembrane region" description="Helical" evidence="8">
    <location>
        <begin position="193"/>
        <end position="213"/>
    </location>
</feature>
<keyword evidence="3" id="KW-0813">Transport</keyword>
<evidence type="ECO:0000256" key="4">
    <source>
        <dbReference type="ARBA" id="ARBA00022475"/>
    </source>
</evidence>
<evidence type="ECO:0000256" key="3">
    <source>
        <dbReference type="ARBA" id="ARBA00022448"/>
    </source>
</evidence>
<dbReference type="RefSeq" id="WP_091495625.1">
    <property type="nucleotide sequence ID" value="NZ_FODJ01000002.1"/>
</dbReference>
<dbReference type="Pfam" id="PF01758">
    <property type="entry name" value="SBF"/>
    <property type="match status" value="1"/>
</dbReference>
<dbReference type="OrthoDB" id="3254016at2"/>
<feature type="transmembrane region" description="Helical" evidence="8">
    <location>
        <begin position="287"/>
        <end position="310"/>
    </location>
</feature>
<feature type="transmembrane region" description="Helical" evidence="8">
    <location>
        <begin position="65"/>
        <end position="88"/>
    </location>
</feature>
<name>A0A1H8KIK8_9BACI</name>
<dbReference type="PANTHER" id="PTHR43057:SF1">
    <property type="entry name" value="ARSENICAL-RESISTANCE PROTEIN 3"/>
    <property type="match status" value="1"/>
</dbReference>
<proteinExistence type="inferred from homology"/>
<sequence>MHSSEKFQSLFILLAIGIGLLLGQITFFQQHAELFIIPFLLMMLYGLFLTVPITGLKQAFKNTKFLSASILLNFVWNPLLAWGLGGIFLSEHPAVWLGFILLLVTPCTDWYLIFTSIARGNLALSTSMLPINLVLQFILLPSYLFIFSGTVGAFDSGAIIDSILIVLFVPFLFASLTRFLFRKKISTLHNKVIPFFASSQIVFLCLAITAMFAAQGANLLNNLQVILLVLVPFMLFFVINFLVAQTVGKWLKFNYEDIVSLNMTIISRNAPEVLPIVIIAFPDQPLIAMAIIVGPLIELPVLSIVAQGLLKLNKHI</sequence>
<dbReference type="EMBL" id="FODJ01000002">
    <property type="protein sequence ID" value="SEN92732.1"/>
    <property type="molecule type" value="Genomic_DNA"/>
</dbReference>
<dbReference type="STRING" id="872970.SAMN04488134_102302"/>
<keyword evidence="6 8" id="KW-1133">Transmembrane helix</keyword>
<feature type="transmembrane region" description="Helical" evidence="8">
    <location>
        <begin position="94"/>
        <end position="114"/>
    </location>
</feature>
<organism evidence="9 10">
    <name type="scientific">Amphibacillus marinus</name>
    <dbReference type="NCBI Taxonomy" id="872970"/>
    <lineage>
        <taxon>Bacteria</taxon>
        <taxon>Bacillati</taxon>
        <taxon>Bacillota</taxon>
        <taxon>Bacilli</taxon>
        <taxon>Bacillales</taxon>
        <taxon>Bacillaceae</taxon>
        <taxon>Amphibacillus</taxon>
    </lineage>
</organism>
<evidence type="ECO:0000313" key="10">
    <source>
        <dbReference type="Proteomes" id="UP000199300"/>
    </source>
</evidence>
<gene>
    <name evidence="9" type="ORF">SAMN04488134_102302</name>
</gene>
<protein>
    <submittedName>
        <fullName evidence="9">Arsenite efflux pump ArsB, ACR3 family</fullName>
    </submittedName>
</protein>
<keyword evidence="10" id="KW-1185">Reference proteome</keyword>
<evidence type="ECO:0000256" key="7">
    <source>
        <dbReference type="ARBA" id="ARBA00023136"/>
    </source>
</evidence>
<keyword evidence="5 8" id="KW-0812">Transmembrane</keyword>
<dbReference type="AlphaFoldDB" id="A0A1H8KIK8"/>
<feature type="transmembrane region" description="Helical" evidence="8">
    <location>
        <begin position="158"/>
        <end position="181"/>
    </location>
</feature>
<dbReference type="InterPro" id="IPR038770">
    <property type="entry name" value="Na+/solute_symporter_sf"/>
</dbReference>
<dbReference type="Proteomes" id="UP000199300">
    <property type="component" value="Unassembled WGS sequence"/>
</dbReference>
<evidence type="ECO:0000256" key="8">
    <source>
        <dbReference type="SAM" id="Phobius"/>
    </source>
</evidence>
<dbReference type="InterPro" id="IPR002657">
    <property type="entry name" value="BilAc:Na_symport/Acr3"/>
</dbReference>
<evidence type="ECO:0000256" key="6">
    <source>
        <dbReference type="ARBA" id="ARBA00022989"/>
    </source>
</evidence>